<evidence type="ECO:0000313" key="4">
    <source>
        <dbReference type="EMBL" id="PSB57194.1"/>
    </source>
</evidence>
<reference evidence="4 5" key="1">
    <citation type="submission" date="2018-03" db="EMBL/GenBank/DDBJ databases">
        <title>The ancient ancestry and fast evolution of plastids.</title>
        <authorList>
            <person name="Moore K.R."/>
            <person name="Magnabosco C."/>
            <person name="Momper L."/>
            <person name="Gold D.A."/>
            <person name="Bosak T."/>
            <person name="Fournier G.P."/>
        </authorList>
    </citation>
    <scope>NUCLEOTIDE SEQUENCE [LARGE SCALE GENOMIC DNA]</scope>
    <source>
        <strain evidence="4 5">CCALA 037</strain>
    </source>
</reference>
<dbReference type="RefSeq" id="WP_106303218.1">
    <property type="nucleotide sequence ID" value="NZ_PVWO01000088.1"/>
</dbReference>
<sequence length="1068" mass="122328">MRKLHQQAIDLLGSQAISDRFTEQERQFEETLFELSQKSIDGTASSSEEAKKITSWFERSIWSGVIGLTATTSKPITFDVSGASFLASAAIGEDAEGLQEWIQQRVRNHPATKDRSDLKDLMLEPVSKLTQAFANSMMQIAQTRGRSLVLVLDTYEKAQSYLDRWLWQSLVEDTSLSSGSVRLVVVGRRSLQSDENWRKLHQDRKLLHETHLTKFSKKDTEEYLKQIGIEHGGTQAKIYKATKGLPYYLNWVRDRKEKGLEPDFFQGNQAIAELLLQGLDTPQQKVLQVVACCRWFDRSMIRHLIESDVFGLQQDANNAEIYFEWLKQSDFVEHTKGRYCLDDVARDVFRQSYFQDDRTKFRKTNALLADYFKQQADELFDVQCLLPESYEDEDWRGAIIEFLYYGLFGKGKEGLIQYIEHVFAAVYLRYPDVFSIPFAFIQAEMNDENKDLLHNATTKFFNDSSMGIIFASHALHVYPINYEFNSEDKKPFSERRNEEISRQIEISIQHLLGHIGDLRHGLGKCVGLIYKSLRDNESIEKIDTLKESKKQLDKLRDRCPNRIIISIASNICNLLMDEKSYKDSLNCYQIMVELDRENTTIFIGQGFAFLNLKRYEEALESFQKAIEIDPTSVEALTNLGVTFLNLNQDEKAIINLQKATDLDSNFINAWLSLGNALINLERYEEALVKSQKAIEINPKSVNAWNIQGSALFGLEEYEKALESYQQAINLDPNSVDALTNRGATLINLNQQDEALETSQQAISLVPEYVNAWINRGTALLNLGQHDESLESYQKAINVDSESIDAWVNRATALIRLGRHEEALEHCQKAIEIRPKSIKDWINIGIALVKLSRYEEALESYGQAIKLSPKSLDAFNRQGYTLLGIERYEEALKSYQKVVDINPKSSNAWINKGLVLSRLERYEDALKSYHKATELDPKSVKAWINQGYALYELERYEEQLKSSQMAIDLDPESIDAWIERGVALSELEQYEKALESHQKAIDIDPQCASAWNRRGVVLLALGRYQESLVACDRAFEIDGINFDTLNTQSLTLSLLKKFEEAITAIDRLD</sequence>
<dbReference type="OrthoDB" id="524603at2"/>
<keyword evidence="2 3" id="KW-0802">TPR repeat</keyword>
<feature type="repeat" description="TPR" evidence="3">
    <location>
        <begin position="667"/>
        <end position="700"/>
    </location>
</feature>
<protein>
    <submittedName>
        <fullName evidence="4">Uncharacterized protein</fullName>
    </submittedName>
</protein>
<dbReference type="SUPFAM" id="SSF48452">
    <property type="entry name" value="TPR-like"/>
    <property type="match status" value="3"/>
</dbReference>
<keyword evidence="5" id="KW-1185">Reference proteome</keyword>
<feature type="repeat" description="TPR" evidence="3">
    <location>
        <begin position="599"/>
        <end position="632"/>
    </location>
</feature>
<feature type="repeat" description="TPR" evidence="3">
    <location>
        <begin position="973"/>
        <end position="1006"/>
    </location>
</feature>
<feature type="repeat" description="TPR" evidence="3">
    <location>
        <begin position="803"/>
        <end position="836"/>
    </location>
</feature>
<organism evidence="4 5">
    <name type="scientific">Chamaesiphon polymorphus CCALA 037</name>
    <dbReference type="NCBI Taxonomy" id="2107692"/>
    <lineage>
        <taxon>Bacteria</taxon>
        <taxon>Bacillati</taxon>
        <taxon>Cyanobacteriota</taxon>
        <taxon>Cyanophyceae</taxon>
        <taxon>Gomontiellales</taxon>
        <taxon>Chamaesiphonaceae</taxon>
        <taxon>Chamaesiphon</taxon>
    </lineage>
</organism>
<dbReference type="InterPro" id="IPR019734">
    <property type="entry name" value="TPR_rpt"/>
</dbReference>
<dbReference type="Pfam" id="PF13181">
    <property type="entry name" value="TPR_8"/>
    <property type="match status" value="4"/>
</dbReference>
<evidence type="ECO:0000313" key="5">
    <source>
        <dbReference type="Proteomes" id="UP000238937"/>
    </source>
</evidence>
<dbReference type="EMBL" id="PVWO01000088">
    <property type="protein sequence ID" value="PSB57194.1"/>
    <property type="molecule type" value="Genomic_DNA"/>
</dbReference>
<name>A0A2T1GHL2_9CYAN</name>
<evidence type="ECO:0000256" key="3">
    <source>
        <dbReference type="PROSITE-ProRule" id="PRU00339"/>
    </source>
</evidence>
<dbReference type="Pfam" id="PF13424">
    <property type="entry name" value="TPR_12"/>
    <property type="match status" value="1"/>
</dbReference>
<feature type="repeat" description="TPR" evidence="3">
    <location>
        <begin position="735"/>
        <end position="768"/>
    </location>
</feature>
<accession>A0A2T1GHL2</accession>
<dbReference type="Gene3D" id="1.25.40.10">
    <property type="entry name" value="Tetratricopeptide repeat domain"/>
    <property type="match status" value="5"/>
</dbReference>
<dbReference type="SMART" id="SM00028">
    <property type="entry name" value="TPR"/>
    <property type="match status" value="14"/>
</dbReference>
<dbReference type="Pfam" id="PF00515">
    <property type="entry name" value="TPR_1"/>
    <property type="match status" value="3"/>
</dbReference>
<dbReference type="PROSITE" id="PS50005">
    <property type="entry name" value="TPR"/>
    <property type="match status" value="12"/>
</dbReference>
<comment type="caution">
    <text evidence="4">The sequence shown here is derived from an EMBL/GenBank/DDBJ whole genome shotgun (WGS) entry which is preliminary data.</text>
</comment>
<feature type="repeat" description="TPR" evidence="3">
    <location>
        <begin position="905"/>
        <end position="938"/>
    </location>
</feature>
<feature type="repeat" description="TPR" evidence="3">
    <location>
        <begin position="769"/>
        <end position="802"/>
    </location>
</feature>
<feature type="repeat" description="TPR" evidence="3">
    <location>
        <begin position="701"/>
        <end position="734"/>
    </location>
</feature>
<dbReference type="PANTHER" id="PTHR44858:SF1">
    <property type="entry name" value="UDP-N-ACETYLGLUCOSAMINE--PEPTIDE N-ACETYLGLUCOSAMINYLTRANSFERASE SPINDLY-RELATED"/>
    <property type="match status" value="1"/>
</dbReference>
<dbReference type="InterPro" id="IPR011990">
    <property type="entry name" value="TPR-like_helical_dom_sf"/>
</dbReference>
<dbReference type="Proteomes" id="UP000238937">
    <property type="component" value="Unassembled WGS sequence"/>
</dbReference>
<feature type="repeat" description="TPR" evidence="3">
    <location>
        <begin position="939"/>
        <end position="972"/>
    </location>
</feature>
<gene>
    <name evidence="4" type="ORF">C7B77_09275</name>
</gene>
<keyword evidence="1" id="KW-0677">Repeat</keyword>
<evidence type="ECO:0000256" key="1">
    <source>
        <dbReference type="ARBA" id="ARBA00022737"/>
    </source>
</evidence>
<dbReference type="PROSITE" id="PS50293">
    <property type="entry name" value="TPR_REGION"/>
    <property type="match status" value="8"/>
</dbReference>
<dbReference type="Pfam" id="PF13414">
    <property type="entry name" value="TPR_11"/>
    <property type="match status" value="1"/>
</dbReference>
<feature type="repeat" description="TPR" evidence="3">
    <location>
        <begin position="871"/>
        <end position="904"/>
    </location>
</feature>
<feature type="repeat" description="TPR" evidence="3">
    <location>
        <begin position="633"/>
        <end position="666"/>
    </location>
</feature>
<proteinExistence type="predicted"/>
<dbReference type="AlphaFoldDB" id="A0A2T1GHL2"/>
<dbReference type="InterPro" id="IPR050498">
    <property type="entry name" value="Ycf3"/>
</dbReference>
<dbReference type="PANTHER" id="PTHR44858">
    <property type="entry name" value="TETRATRICOPEPTIDE REPEAT PROTEIN 6"/>
    <property type="match status" value="1"/>
</dbReference>
<feature type="repeat" description="TPR" evidence="3">
    <location>
        <begin position="837"/>
        <end position="870"/>
    </location>
</feature>
<dbReference type="Pfam" id="PF04733">
    <property type="entry name" value="Coatomer_E"/>
    <property type="match status" value="1"/>
</dbReference>
<evidence type="ECO:0000256" key="2">
    <source>
        <dbReference type="ARBA" id="ARBA00022803"/>
    </source>
</evidence>